<feature type="transmembrane region" description="Helical" evidence="1">
    <location>
        <begin position="107"/>
        <end position="125"/>
    </location>
</feature>
<sequence>MPMTFTPRRLLPRVATRPRRDAAASLHEPLLISYLTLRKLVGGLGMLLPVMLALGGWWVERPLHVEPSLSAYYHTPLRDVFVGTMFAIGVFLSAYRGHDQRDSRAGTSACVGAVGLALFPTAPLVPESRTAVVVGHVHLGFASVFFLSLAYFSLCLFTESARTQAPTLEKQRRNRVYRGCGLVMLAALGLIIGYQALPDTAKLAMESHSPVFWLESTAIMAFGVSWFTKGEGLALLKDKRPGQAAN</sequence>
<accession>A0A0G3BFF5</accession>
<evidence type="ECO:0000256" key="1">
    <source>
        <dbReference type="SAM" id="Phobius"/>
    </source>
</evidence>
<feature type="transmembrane region" description="Helical" evidence="1">
    <location>
        <begin position="137"/>
        <end position="158"/>
    </location>
</feature>
<feature type="transmembrane region" description="Helical" evidence="1">
    <location>
        <begin position="179"/>
        <end position="197"/>
    </location>
</feature>
<dbReference type="STRING" id="413882.AAW51_0012"/>
<name>A0A0G3BFF5_9BURK</name>
<dbReference type="AlphaFoldDB" id="A0A0G3BFF5"/>
<dbReference type="Proteomes" id="UP000035352">
    <property type="component" value="Chromosome"/>
</dbReference>
<dbReference type="RefSeq" id="WP_053013205.1">
    <property type="nucleotide sequence ID" value="NZ_CP011371.1"/>
</dbReference>
<keyword evidence="3" id="KW-1185">Reference proteome</keyword>
<dbReference type="EMBL" id="CP011371">
    <property type="protein sequence ID" value="AKJ26703.1"/>
    <property type="molecule type" value="Genomic_DNA"/>
</dbReference>
<keyword evidence="1" id="KW-0472">Membrane</keyword>
<proteinExistence type="predicted"/>
<feature type="transmembrane region" description="Helical" evidence="1">
    <location>
        <begin position="40"/>
        <end position="59"/>
    </location>
</feature>
<evidence type="ECO:0000313" key="2">
    <source>
        <dbReference type="EMBL" id="AKJ26703.1"/>
    </source>
</evidence>
<reference evidence="2 3" key="1">
    <citation type="submission" date="2015-05" db="EMBL/GenBank/DDBJ databases">
        <authorList>
            <person name="Tang B."/>
            <person name="Yu Y."/>
        </authorList>
    </citation>
    <scope>NUCLEOTIDE SEQUENCE [LARGE SCALE GENOMIC DNA]</scope>
    <source>
        <strain evidence="2 3">DSM 7029</strain>
    </source>
</reference>
<evidence type="ECO:0000313" key="3">
    <source>
        <dbReference type="Proteomes" id="UP000035352"/>
    </source>
</evidence>
<dbReference type="PATRIC" id="fig|413882.6.peg.12"/>
<organism evidence="2 3">
    <name type="scientific">Caldimonas brevitalea</name>
    <dbReference type="NCBI Taxonomy" id="413882"/>
    <lineage>
        <taxon>Bacteria</taxon>
        <taxon>Pseudomonadati</taxon>
        <taxon>Pseudomonadota</taxon>
        <taxon>Betaproteobacteria</taxon>
        <taxon>Burkholderiales</taxon>
        <taxon>Sphaerotilaceae</taxon>
        <taxon>Caldimonas</taxon>
    </lineage>
</organism>
<keyword evidence="1" id="KW-0812">Transmembrane</keyword>
<feature type="transmembrane region" description="Helical" evidence="1">
    <location>
        <begin position="209"/>
        <end position="227"/>
    </location>
</feature>
<gene>
    <name evidence="2" type="ORF">AAW51_0012</name>
</gene>
<feature type="transmembrane region" description="Helical" evidence="1">
    <location>
        <begin position="79"/>
        <end position="95"/>
    </location>
</feature>
<dbReference type="KEGG" id="pbh:AAW51_0012"/>
<keyword evidence="1" id="KW-1133">Transmembrane helix</keyword>
<protein>
    <recommendedName>
        <fullName evidence="4">DUF998 domain-containing protein</fullName>
    </recommendedName>
</protein>
<evidence type="ECO:0008006" key="4">
    <source>
        <dbReference type="Google" id="ProtNLM"/>
    </source>
</evidence>